<dbReference type="Proteomes" id="UP000076625">
    <property type="component" value="Unassembled WGS sequence"/>
</dbReference>
<dbReference type="EMBL" id="LQQU01000013">
    <property type="protein sequence ID" value="KZE33468.1"/>
    <property type="molecule type" value="Genomic_DNA"/>
</dbReference>
<feature type="transmembrane region" description="Helical" evidence="6">
    <location>
        <begin position="284"/>
        <end position="304"/>
    </location>
</feature>
<dbReference type="PANTHER" id="PTHR32322">
    <property type="entry name" value="INNER MEMBRANE TRANSPORTER"/>
    <property type="match status" value="1"/>
</dbReference>
<reference evidence="9" key="1">
    <citation type="submission" date="2016-01" db="EMBL/GenBank/DDBJ databases">
        <title>Draft genome of Chromobacterium sp. F49.</title>
        <authorList>
            <person name="Hong K.W."/>
        </authorList>
    </citation>
    <scope>NUCLEOTIDE SEQUENCE [LARGE SCALE GENOMIC DNA]</scope>
    <source>
        <strain evidence="9">CN10</strain>
    </source>
</reference>
<feature type="domain" description="EamA" evidence="7">
    <location>
        <begin position="165"/>
        <end position="301"/>
    </location>
</feature>
<proteinExistence type="inferred from homology"/>
<accession>A0A161R9E9</accession>
<keyword evidence="9" id="KW-1185">Reference proteome</keyword>
<dbReference type="InterPro" id="IPR000620">
    <property type="entry name" value="EamA_dom"/>
</dbReference>
<evidence type="ECO:0000256" key="2">
    <source>
        <dbReference type="ARBA" id="ARBA00007362"/>
    </source>
</evidence>
<feature type="transmembrane region" description="Helical" evidence="6">
    <location>
        <begin position="228"/>
        <end position="247"/>
    </location>
</feature>
<keyword evidence="5 6" id="KW-0472">Membrane</keyword>
<dbReference type="STRING" id="1452487.AVW16_07950"/>
<evidence type="ECO:0000313" key="8">
    <source>
        <dbReference type="EMBL" id="KZE33468.1"/>
    </source>
</evidence>
<dbReference type="InterPro" id="IPR037185">
    <property type="entry name" value="EmrE-like"/>
</dbReference>
<dbReference type="OrthoDB" id="4167046at2"/>
<organism evidence="8 9">
    <name type="scientific">Crenobacter luteus</name>
    <dbReference type="NCBI Taxonomy" id="1452487"/>
    <lineage>
        <taxon>Bacteria</taxon>
        <taxon>Pseudomonadati</taxon>
        <taxon>Pseudomonadota</taxon>
        <taxon>Betaproteobacteria</taxon>
        <taxon>Neisseriales</taxon>
        <taxon>Neisseriaceae</taxon>
        <taxon>Crenobacter</taxon>
    </lineage>
</organism>
<feature type="transmembrane region" description="Helical" evidence="6">
    <location>
        <begin position="168"/>
        <end position="187"/>
    </location>
</feature>
<keyword evidence="4 6" id="KW-1133">Transmembrane helix</keyword>
<dbReference type="RefSeq" id="WP_066610783.1">
    <property type="nucleotide sequence ID" value="NZ_LQQU01000013.1"/>
</dbReference>
<evidence type="ECO:0000256" key="5">
    <source>
        <dbReference type="ARBA" id="ARBA00023136"/>
    </source>
</evidence>
<keyword evidence="3 6" id="KW-0812">Transmembrane</keyword>
<feature type="transmembrane region" description="Helical" evidence="6">
    <location>
        <begin position="194"/>
        <end position="216"/>
    </location>
</feature>
<protein>
    <recommendedName>
        <fullName evidence="7">EamA domain-containing protein</fullName>
    </recommendedName>
</protein>
<gene>
    <name evidence="8" type="ORF">AVW16_07950</name>
</gene>
<feature type="transmembrane region" description="Helical" evidence="6">
    <location>
        <begin position="259"/>
        <end position="278"/>
    </location>
</feature>
<evidence type="ECO:0000256" key="1">
    <source>
        <dbReference type="ARBA" id="ARBA00004141"/>
    </source>
</evidence>
<dbReference type="Pfam" id="PF00892">
    <property type="entry name" value="EamA"/>
    <property type="match status" value="2"/>
</dbReference>
<dbReference type="InterPro" id="IPR050638">
    <property type="entry name" value="AA-Vitamin_Transporters"/>
</dbReference>
<evidence type="ECO:0000256" key="4">
    <source>
        <dbReference type="ARBA" id="ARBA00022989"/>
    </source>
</evidence>
<feature type="transmembrane region" description="Helical" evidence="6">
    <location>
        <begin position="81"/>
        <end position="98"/>
    </location>
</feature>
<feature type="transmembrane region" description="Helical" evidence="6">
    <location>
        <begin position="50"/>
        <end position="69"/>
    </location>
</feature>
<feature type="transmembrane region" description="Helical" evidence="6">
    <location>
        <begin position="110"/>
        <end position="129"/>
    </location>
</feature>
<name>A0A161R9E9_9NEIS</name>
<dbReference type="PANTHER" id="PTHR32322:SF2">
    <property type="entry name" value="EAMA DOMAIN-CONTAINING PROTEIN"/>
    <property type="match status" value="1"/>
</dbReference>
<evidence type="ECO:0000256" key="3">
    <source>
        <dbReference type="ARBA" id="ARBA00022692"/>
    </source>
</evidence>
<feature type="domain" description="EamA" evidence="7">
    <location>
        <begin position="16"/>
        <end position="150"/>
    </location>
</feature>
<feature type="transmembrane region" description="Helical" evidence="6">
    <location>
        <begin position="136"/>
        <end position="153"/>
    </location>
</feature>
<evidence type="ECO:0000313" key="9">
    <source>
        <dbReference type="Proteomes" id="UP000076625"/>
    </source>
</evidence>
<dbReference type="AlphaFoldDB" id="A0A161R9E9"/>
<dbReference type="SUPFAM" id="SSF103481">
    <property type="entry name" value="Multidrug resistance efflux transporter EmrE"/>
    <property type="match status" value="2"/>
</dbReference>
<comment type="subcellular location">
    <subcellularLocation>
        <location evidence="1">Membrane</location>
        <topology evidence="1">Multi-pass membrane protein</topology>
    </subcellularLocation>
</comment>
<evidence type="ECO:0000259" key="7">
    <source>
        <dbReference type="Pfam" id="PF00892"/>
    </source>
</evidence>
<comment type="similarity">
    <text evidence="2">Belongs to the EamA transporter family.</text>
</comment>
<comment type="caution">
    <text evidence="8">The sequence shown here is derived from an EMBL/GenBank/DDBJ whole genome shotgun (WGS) entry which is preliminary data.</text>
</comment>
<dbReference type="GO" id="GO:0016020">
    <property type="term" value="C:membrane"/>
    <property type="evidence" value="ECO:0007669"/>
    <property type="project" value="UniProtKB-SubCell"/>
</dbReference>
<evidence type="ECO:0000256" key="6">
    <source>
        <dbReference type="SAM" id="Phobius"/>
    </source>
</evidence>
<sequence>MTAATLAPPAAASHRSAYLLLVLAALFWSGNFVLARAMHAAIPPFTLAFARWGIALLVLLPLGLKPMLAERALWRPHWRRIVVLALLGITGFNSLVYVGLHSTSATNGVLLNSFIPILIVALGALGFGLKVGVRQALAITVSFVGVVTIVAHGEPARLLALQLNPGDALVFAAMVCWALYTLLLRAVPPAIDRVGLLTLLVALGLIALLPFCAWEWSRGATVRLDAATLSTFAYMGTLPSVAAYYFYNFGVARVGAARAGTFIHLMPAFGALLSTLWLGEAIAAYHLAGIGLILAGVALATRAARR</sequence>